<dbReference type="CDD" id="cd18007">
    <property type="entry name" value="DEXHc_ATRX-like"/>
    <property type="match status" value="1"/>
</dbReference>
<evidence type="ECO:0000256" key="10">
    <source>
        <dbReference type="SAM" id="MobiDB-lite"/>
    </source>
</evidence>
<dbReference type="InterPro" id="IPR027417">
    <property type="entry name" value="P-loop_NTPase"/>
</dbReference>
<dbReference type="GO" id="GO:0003677">
    <property type="term" value="F:DNA binding"/>
    <property type="evidence" value="ECO:0007669"/>
    <property type="project" value="UniProtKB-KW"/>
</dbReference>
<dbReference type="PROSITE" id="PS51192">
    <property type="entry name" value="HELICASE_ATP_BIND_1"/>
    <property type="match status" value="1"/>
</dbReference>
<dbReference type="GO" id="GO:0004386">
    <property type="term" value="F:helicase activity"/>
    <property type="evidence" value="ECO:0007669"/>
    <property type="project" value="UniProtKB-KW"/>
</dbReference>
<dbReference type="InterPro" id="IPR000330">
    <property type="entry name" value="SNF2_N"/>
</dbReference>
<dbReference type="InterPro" id="IPR044574">
    <property type="entry name" value="ARIP4-like"/>
</dbReference>
<feature type="domain" description="Helicase ATP-binding" evidence="11">
    <location>
        <begin position="937"/>
        <end position="1130"/>
    </location>
</feature>
<gene>
    <name evidence="13" type="ORF">K402DRAFT_166194</name>
</gene>
<dbReference type="InterPro" id="IPR056026">
    <property type="entry name" value="DUF7607"/>
</dbReference>
<feature type="region of interest" description="Disordered" evidence="10">
    <location>
        <begin position="1263"/>
        <end position="1305"/>
    </location>
</feature>
<dbReference type="SMART" id="SM00490">
    <property type="entry name" value="HELICc"/>
    <property type="match status" value="1"/>
</dbReference>
<feature type="region of interest" description="Disordered" evidence="10">
    <location>
        <begin position="1828"/>
        <end position="1873"/>
    </location>
</feature>
<organism evidence="13 14">
    <name type="scientific">Aulographum hederae CBS 113979</name>
    <dbReference type="NCBI Taxonomy" id="1176131"/>
    <lineage>
        <taxon>Eukaryota</taxon>
        <taxon>Fungi</taxon>
        <taxon>Dikarya</taxon>
        <taxon>Ascomycota</taxon>
        <taxon>Pezizomycotina</taxon>
        <taxon>Dothideomycetes</taxon>
        <taxon>Pleosporomycetidae</taxon>
        <taxon>Aulographales</taxon>
        <taxon>Aulographaceae</taxon>
    </lineage>
</organism>
<evidence type="ECO:0000313" key="13">
    <source>
        <dbReference type="EMBL" id="KAF1983415.1"/>
    </source>
</evidence>
<dbReference type="PANTHER" id="PTHR45797">
    <property type="entry name" value="RAD54-LIKE"/>
    <property type="match status" value="1"/>
</dbReference>
<dbReference type="EMBL" id="ML977175">
    <property type="protein sequence ID" value="KAF1983415.1"/>
    <property type="molecule type" value="Genomic_DNA"/>
</dbReference>
<keyword evidence="8" id="KW-0539">Nucleus</keyword>
<keyword evidence="5" id="KW-0347">Helicase</keyword>
<evidence type="ECO:0000256" key="1">
    <source>
        <dbReference type="ARBA" id="ARBA00004123"/>
    </source>
</evidence>
<dbReference type="GO" id="GO:0005634">
    <property type="term" value="C:nucleus"/>
    <property type="evidence" value="ECO:0007669"/>
    <property type="project" value="UniProtKB-SubCell"/>
</dbReference>
<feature type="coiled-coil region" evidence="9">
    <location>
        <begin position="413"/>
        <end position="462"/>
    </location>
</feature>
<comment type="subcellular location">
    <subcellularLocation>
        <location evidence="1">Nucleus</location>
    </subcellularLocation>
</comment>
<evidence type="ECO:0000256" key="8">
    <source>
        <dbReference type="ARBA" id="ARBA00023242"/>
    </source>
</evidence>
<feature type="region of interest" description="Disordered" evidence="10">
    <location>
        <begin position="562"/>
        <end position="619"/>
    </location>
</feature>
<keyword evidence="7" id="KW-0238">DNA-binding</keyword>
<feature type="compositionally biased region" description="Polar residues" evidence="10">
    <location>
        <begin position="116"/>
        <end position="126"/>
    </location>
</feature>
<dbReference type="GO" id="GO:0005524">
    <property type="term" value="F:ATP binding"/>
    <property type="evidence" value="ECO:0007669"/>
    <property type="project" value="UniProtKB-KW"/>
</dbReference>
<evidence type="ECO:0000313" key="14">
    <source>
        <dbReference type="Proteomes" id="UP000800041"/>
    </source>
</evidence>
<dbReference type="Pfam" id="PF00176">
    <property type="entry name" value="SNF2-rel_dom"/>
    <property type="match status" value="1"/>
</dbReference>
<dbReference type="InterPro" id="IPR038718">
    <property type="entry name" value="SNF2-like_sf"/>
</dbReference>
<dbReference type="InterPro" id="IPR049730">
    <property type="entry name" value="SNF2/RAD54-like_C"/>
</dbReference>
<keyword evidence="9" id="KW-0175">Coiled coil</keyword>
<keyword evidence="4" id="KW-0378">Hydrolase</keyword>
<accession>A0A6G1GR51</accession>
<feature type="coiled-coil region" evidence="9">
    <location>
        <begin position="333"/>
        <end position="360"/>
    </location>
</feature>
<protein>
    <submittedName>
        <fullName evidence="13">Uncharacterized protein</fullName>
    </submittedName>
</protein>
<feature type="domain" description="Helicase C-terminal" evidence="12">
    <location>
        <begin position="1346"/>
        <end position="1497"/>
    </location>
</feature>
<evidence type="ECO:0000256" key="3">
    <source>
        <dbReference type="ARBA" id="ARBA00022741"/>
    </source>
</evidence>
<feature type="compositionally biased region" description="Polar residues" evidence="10">
    <location>
        <begin position="527"/>
        <end position="543"/>
    </location>
</feature>
<dbReference type="SMART" id="SM00487">
    <property type="entry name" value="DEXDc"/>
    <property type="match status" value="1"/>
</dbReference>
<feature type="region of interest" description="Disordered" evidence="10">
    <location>
        <begin position="834"/>
        <end position="896"/>
    </location>
</feature>
<dbReference type="SUPFAM" id="SSF47769">
    <property type="entry name" value="SAM/Pointed domain"/>
    <property type="match status" value="1"/>
</dbReference>
<evidence type="ECO:0000259" key="12">
    <source>
        <dbReference type="PROSITE" id="PS51194"/>
    </source>
</evidence>
<evidence type="ECO:0000259" key="11">
    <source>
        <dbReference type="PROSITE" id="PS51192"/>
    </source>
</evidence>
<dbReference type="GO" id="GO:0016887">
    <property type="term" value="F:ATP hydrolysis activity"/>
    <property type="evidence" value="ECO:0007669"/>
    <property type="project" value="InterPro"/>
</dbReference>
<feature type="region of interest" description="Disordered" evidence="10">
    <location>
        <begin position="477"/>
        <end position="506"/>
    </location>
</feature>
<feature type="region of interest" description="Disordered" evidence="10">
    <location>
        <begin position="764"/>
        <end position="811"/>
    </location>
</feature>
<dbReference type="Gene3D" id="3.40.50.300">
    <property type="entry name" value="P-loop containing nucleotide triphosphate hydrolases"/>
    <property type="match status" value="1"/>
</dbReference>
<comment type="similarity">
    <text evidence="2">Belongs to the SNF2/RAD54 helicase family.</text>
</comment>
<dbReference type="InterPro" id="IPR001650">
    <property type="entry name" value="Helicase_C-like"/>
</dbReference>
<dbReference type="CDD" id="cd18793">
    <property type="entry name" value="SF2_C_SNF"/>
    <property type="match status" value="1"/>
</dbReference>
<feature type="compositionally biased region" description="Basic and acidic residues" evidence="10">
    <location>
        <begin position="861"/>
        <end position="878"/>
    </location>
</feature>
<dbReference type="InterPro" id="IPR013761">
    <property type="entry name" value="SAM/pointed_sf"/>
</dbReference>
<keyword evidence="14" id="KW-1185">Reference proteome</keyword>
<dbReference type="SUPFAM" id="SSF52540">
    <property type="entry name" value="P-loop containing nucleoside triphosphate hydrolases"/>
    <property type="match status" value="2"/>
</dbReference>
<feature type="compositionally biased region" description="Polar residues" evidence="10">
    <location>
        <begin position="133"/>
        <end position="149"/>
    </location>
</feature>
<keyword evidence="6" id="KW-0067">ATP-binding</keyword>
<reference evidence="13" key="1">
    <citation type="journal article" date="2020" name="Stud. Mycol.">
        <title>101 Dothideomycetes genomes: a test case for predicting lifestyles and emergence of pathogens.</title>
        <authorList>
            <person name="Haridas S."/>
            <person name="Albert R."/>
            <person name="Binder M."/>
            <person name="Bloem J."/>
            <person name="Labutti K."/>
            <person name="Salamov A."/>
            <person name="Andreopoulos B."/>
            <person name="Baker S."/>
            <person name="Barry K."/>
            <person name="Bills G."/>
            <person name="Bluhm B."/>
            <person name="Cannon C."/>
            <person name="Castanera R."/>
            <person name="Culley D."/>
            <person name="Daum C."/>
            <person name="Ezra D."/>
            <person name="Gonzalez J."/>
            <person name="Henrissat B."/>
            <person name="Kuo A."/>
            <person name="Liang C."/>
            <person name="Lipzen A."/>
            <person name="Lutzoni F."/>
            <person name="Magnuson J."/>
            <person name="Mondo S."/>
            <person name="Nolan M."/>
            <person name="Ohm R."/>
            <person name="Pangilinan J."/>
            <person name="Park H.-J."/>
            <person name="Ramirez L."/>
            <person name="Alfaro M."/>
            <person name="Sun H."/>
            <person name="Tritt A."/>
            <person name="Yoshinaga Y."/>
            <person name="Zwiers L.-H."/>
            <person name="Turgeon B."/>
            <person name="Goodwin S."/>
            <person name="Spatafora J."/>
            <person name="Crous P."/>
            <person name="Grigoriev I."/>
        </authorList>
    </citation>
    <scope>NUCLEOTIDE SEQUENCE</scope>
    <source>
        <strain evidence="13">CBS 113979</strain>
    </source>
</reference>
<sequence>MASRPAEKDPWDWTVDDVVFAFCKSRALLLDGRPDRNLPEPVALEQTLRENAVDGEVLLTDVLEGNTMKEDLGLTSLGHRSSIRRVIEKLRQQSAKFLSRASPSAAGSVGVERQRSTASSLETFNSIPRRYATATTSPSVKEATPASSSKDAEGPVRKRAKLIHVEADGQPSSHTAKPPRPKARSGSRSGKAFLGENSLKIHSMFFNPENSGSESELDVEIPYTTSKEPPGKQIYAYKQISHLLSTDATIEAIDDGVQSISMQPYREKFIADGQPPPKIGVRLEAGKYQKIRTGPILMKDAVPNPAKSHEWDHLKHWASTTNDEDVLPAYGDSDGEESQLSELEMEMEEDRKEDEEVAARKNGQLSTTTMTKAIEEELEVRSQRWKEKVLPLRENNRAWSLWRKARSARRVFIERAKAKITHLEKRTDSLKAELMSQPWRNVSSLRRQCTSLDETVAQLEEQKWALSLFRRPEEPSRPKKLLRKVKKPSSVHASDEEGIALSDDSNEATDALDDFIDIDDVPLRPANHTQGNASAHQESNIQAGSLPDFEQHDDVDEALMEDTMDTDRRKKETVPLPSSPPLRKPTSFVDLTMSDDVDPPLTQSSRASRSRLSDQWREDRSTSEDIYSVPFGDASDEVVTAWKFKELATRADRKRFVVKLFRQQTTESYHAMARRLQMKKSHHRLLVDDIQRVLAATTKGVTQLAGMTAMQYEVAMKFAKLLACFDRLQREYWIRDIPWTVARDMLPPDEPSVEAIIQALQETVKKHPNPIPPIPRESRKKSVKEQPVKEQPVKKQPIKKQQVKKKSVKEQPVKEQLSKKLFETPKSRIVISSSEDEFPVRSAKGTPRKSKASKIRNADAMTKRFEAQARAQEDEDRRKKLGQSQEWPQEVSDGVIVNPGKSDDEGFIYLNARIGDHIQKHQIEGLQFMWREIVAATNEKADMAGCLLAHTMGLGKTMQAIALLLTIAEASVSPDETISSQVPESLRELKALVICPASLINNWQEEFYHWAPPWFFESVKRIDSDPKIKVPARLETLRDWAECGGVLIIGYPILRDMVSKPEYSEEIKTWLLNEPNIIVADEAHYLKNQESGIAKVAAKFKTKSRVALTGSPLSNNLLEYYQMIDWVAEGYLGPISEFREHYQRPIEDGLYKDSNVFDRRKGLKRQEVLIREIGPKVSRADITVLKGVLKPKVEFMITVELTDIQKDLYNAYIKSVSSGGAAENVTQTRLWQWIAVLSLLCNHPKAYHRKLCEEEKSLTLGSKASKKKKKNVAEGSGSLPERSTSGKSEEEASNTSLSPTHVPVPDIADETIKNLGFESSMIDEQKSILKSIEENMWSSVHSTKMRVFMEILKLSRQEGDRVLVFSHSIPTLDYLESVMDKHHISHARLDGRTKMSGRQSLAKGFNSGSIEVFLISTRAGGVGFNLQGANRIVIFDFSYNPTNEEQAIGRAYRIGQENPVYVYRFITGGTFEQVVFNKAVFKTQLAYNIVEQKKTLSMASKPTDFLFQVRDVKQHADLDNFMGKDPVLDQILADPESRGWIREISTTETLREEATDNLTAEELRDVEAMIADGKLRKENPEAWRAKHFPVYAPPVMPAVLPSAPQAQMLPNSSYSNGYPGATVPFSPSIQSMQQFIANNPSAMHQVMTSSPSTMQQILAHNPPLQQFAANNPSWMQQFIANNSSVNGPNSHLLSAHGNNYAIGNYALQRPTGIPRPFNPQQVRTNSTFHSSGPRIRSSDYATSRPSQVDGEADMLPATYKKRISAPPTLRTNTPPSDQTPPLGSEQPALEQTGSGAEEAWQTTNGLQNTASTGANGLPSAAMYTFDLPSTTDINGLPSPLEPDHGLPGQPGFDGPVQSDTSGLFEEAAKASGV</sequence>
<dbReference type="PANTHER" id="PTHR45797:SF1">
    <property type="entry name" value="HELICASE ARIP4"/>
    <property type="match status" value="1"/>
</dbReference>
<dbReference type="Pfam" id="PF00271">
    <property type="entry name" value="Helicase_C"/>
    <property type="match status" value="1"/>
</dbReference>
<feature type="compositionally biased region" description="Polar residues" evidence="10">
    <location>
        <begin position="1769"/>
        <end position="1781"/>
    </location>
</feature>
<keyword evidence="3" id="KW-0547">Nucleotide-binding</keyword>
<feature type="compositionally biased region" description="Polar residues" evidence="10">
    <location>
        <begin position="1718"/>
        <end position="1730"/>
    </location>
</feature>
<dbReference type="Gene3D" id="3.40.50.10810">
    <property type="entry name" value="Tandem AAA-ATPase domain"/>
    <property type="match status" value="1"/>
</dbReference>
<feature type="region of interest" description="Disordered" evidence="10">
    <location>
        <begin position="521"/>
        <end position="548"/>
    </location>
</feature>
<evidence type="ECO:0000256" key="2">
    <source>
        <dbReference type="ARBA" id="ARBA00007025"/>
    </source>
</evidence>
<evidence type="ECO:0000256" key="6">
    <source>
        <dbReference type="ARBA" id="ARBA00022840"/>
    </source>
</evidence>
<dbReference type="Gene3D" id="1.10.150.50">
    <property type="entry name" value="Transcription Factor, Ets-1"/>
    <property type="match status" value="1"/>
</dbReference>
<dbReference type="Proteomes" id="UP000800041">
    <property type="component" value="Unassembled WGS sequence"/>
</dbReference>
<dbReference type="InterPro" id="IPR014001">
    <property type="entry name" value="Helicase_ATP-bd"/>
</dbReference>
<dbReference type="OrthoDB" id="2020972at2759"/>
<feature type="region of interest" description="Disordered" evidence="10">
    <location>
        <begin position="98"/>
        <end position="192"/>
    </location>
</feature>
<evidence type="ECO:0000256" key="7">
    <source>
        <dbReference type="ARBA" id="ARBA00023125"/>
    </source>
</evidence>
<evidence type="ECO:0000256" key="4">
    <source>
        <dbReference type="ARBA" id="ARBA00022801"/>
    </source>
</evidence>
<dbReference type="PROSITE" id="PS51194">
    <property type="entry name" value="HELICASE_CTER"/>
    <property type="match status" value="1"/>
</dbReference>
<feature type="compositionally biased region" description="Polar residues" evidence="10">
    <location>
        <begin position="1789"/>
        <end position="1799"/>
    </location>
</feature>
<evidence type="ECO:0000256" key="5">
    <source>
        <dbReference type="ARBA" id="ARBA00022806"/>
    </source>
</evidence>
<feature type="compositionally biased region" description="Basic residues" evidence="10">
    <location>
        <begin position="478"/>
        <end position="489"/>
    </location>
</feature>
<evidence type="ECO:0000256" key="9">
    <source>
        <dbReference type="SAM" id="Coils"/>
    </source>
</evidence>
<feature type="compositionally biased region" description="Basic and acidic residues" evidence="10">
    <location>
        <begin position="783"/>
        <end position="793"/>
    </location>
</feature>
<feature type="region of interest" description="Disordered" evidence="10">
    <location>
        <begin position="1711"/>
        <end position="1799"/>
    </location>
</feature>
<feature type="compositionally biased region" description="Basic residues" evidence="10">
    <location>
        <begin position="796"/>
        <end position="807"/>
    </location>
</feature>
<dbReference type="Pfam" id="PF24580">
    <property type="entry name" value="DUF7607"/>
    <property type="match status" value="1"/>
</dbReference>
<name>A0A6G1GR51_9PEZI</name>
<proteinExistence type="inferred from homology"/>